<dbReference type="GO" id="GO:0005576">
    <property type="term" value="C:extracellular region"/>
    <property type="evidence" value="ECO:0007669"/>
    <property type="project" value="UniProtKB-SubCell"/>
</dbReference>
<sequence length="193" mass="20873">MRTGYVAAFFVLFVAVNSEENGNENGNMYDTKLSKRVISPGYYSQECNAHKTCKDPIKYCHMFLCVDCLKENVACTQNGQCCPGSECVYGRCRTGMSSGQAGTFCDRQSDCKDQDLCCVREPSINPAISICKPALDEHQTCGPYNQYRTVYIGGTVQPACGPCKQGLTCKQVGIFGVHQVCLPEAAAAAAAGK</sequence>
<feature type="signal peptide" evidence="4">
    <location>
        <begin position="1"/>
        <end position="18"/>
    </location>
</feature>
<dbReference type="PANTHER" id="PTHR12113">
    <property type="entry name" value="DICKKOPF3-LIKE 3"/>
    <property type="match status" value="1"/>
</dbReference>
<feature type="chain" id="PRO_5008894505" evidence="4">
    <location>
        <begin position="19"/>
        <end position="193"/>
    </location>
</feature>
<evidence type="ECO:0000256" key="2">
    <source>
        <dbReference type="ARBA" id="ARBA00022525"/>
    </source>
</evidence>
<protein>
    <submittedName>
        <fullName evidence="5">Dickkopf3-like 1</fullName>
    </submittedName>
</protein>
<dbReference type="PANTHER" id="PTHR12113:SF6">
    <property type="entry name" value="DICKKOPF N-TERMINAL CYSTEINE-RICH DOMAIN-CONTAINING PROTEIN"/>
    <property type="match status" value="1"/>
</dbReference>
<name>A0A1C9KCT3_NEMVE</name>
<dbReference type="KEGG" id="nve:5522324"/>
<evidence type="ECO:0000256" key="4">
    <source>
        <dbReference type="SAM" id="SignalP"/>
    </source>
</evidence>
<keyword evidence="2" id="KW-0964">Secreted</keyword>
<reference evidence="5" key="1">
    <citation type="submission" date="2016-02" db="EMBL/GenBank/DDBJ databases">
        <title>Erk-MAPK signaling is required for endodermal and ectodermal patterning prior to the onset of gastrulation in the sea anemone Nematostella vectensis.</title>
        <authorList>
            <person name="Johnston H."/>
            <person name="Amiel A.R."/>
            <person name="Chock T."/>
            <person name="Dahlin P."/>
            <person name="Steinworth B."/>
            <person name="Iglesias M."/>
            <person name="Layden M."/>
            <person name="Rottinger E."/>
            <person name="Martindale M.Q."/>
        </authorList>
    </citation>
    <scope>NUCLEOTIDE SEQUENCE</scope>
</reference>
<accession>A0A1C9KCT3</accession>
<dbReference type="RefSeq" id="XP_001641951.2">
    <property type="nucleotide sequence ID" value="XM_001641901.3"/>
</dbReference>
<evidence type="ECO:0000313" key="5">
    <source>
        <dbReference type="EMBL" id="AOP31964.1"/>
    </source>
</evidence>
<evidence type="ECO:0000256" key="1">
    <source>
        <dbReference type="ARBA" id="ARBA00004613"/>
    </source>
</evidence>
<dbReference type="InterPro" id="IPR039863">
    <property type="entry name" value="DKK1-4"/>
</dbReference>
<organism evidence="5">
    <name type="scientific">Nematostella vectensis</name>
    <name type="common">Starlet sea anemone</name>
    <dbReference type="NCBI Taxonomy" id="45351"/>
    <lineage>
        <taxon>Eukaryota</taxon>
        <taxon>Metazoa</taxon>
        <taxon>Cnidaria</taxon>
        <taxon>Anthozoa</taxon>
        <taxon>Hexacorallia</taxon>
        <taxon>Actiniaria</taxon>
        <taxon>Edwardsiidae</taxon>
        <taxon>Nematostella</taxon>
    </lineage>
</organism>
<dbReference type="EMBL" id="KU746909">
    <property type="protein sequence ID" value="AOP31964.1"/>
    <property type="molecule type" value="mRNA"/>
</dbReference>
<keyword evidence="3 4" id="KW-0732">Signal</keyword>
<dbReference type="GeneID" id="5522324"/>
<proteinExistence type="evidence at transcript level"/>
<evidence type="ECO:0000256" key="3">
    <source>
        <dbReference type="ARBA" id="ARBA00022729"/>
    </source>
</evidence>
<comment type="subcellular location">
    <subcellularLocation>
        <location evidence="1">Secreted</location>
    </subcellularLocation>
</comment>
<dbReference type="OrthoDB" id="6359792at2759"/>
<dbReference type="AlphaFoldDB" id="A0A1C9KCT3"/>